<dbReference type="InterPro" id="IPR037026">
    <property type="entry name" value="Vgr_OB-fold_dom_sf"/>
</dbReference>
<dbReference type="RefSeq" id="WP_078752918.1">
    <property type="nucleotide sequence ID" value="NZ_FUXU01000032.1"/>
</dbReference>
<name>A0A1T4UVB0_9GAMM</name>
<proteinExistence type="predicted"/>
<evidence type="ECO:0000313" key="2">
    <source>
        <dbReference type="Proteomes" id="UP000190162"/>
    </source>
</evidence>
<dbReference type="EMBL" id="FUXU01000032">
    <property type="protein sequence ID" value="SKA56627.1"/>
    <property type="molecule type" value="Genomic_DNA"/>
</dbReference>
<organism evidence="1 2">
    <name type="scientific">Enterovibrio nigricans DSM 22720</name>
    <dbReference type="NCBI Taxonomy" id="1121868"/>
    <lineage>
        <taxon>Bacteria</taxon>
        <taxon>Pseudomonadati</taxon>
        <taxon>Pseudomonadota</taxon>
        <taxon>Gammaproteobacteria</taxon>
        <taxon>Vibrionales</taxon>
        <taxon>Vibrionaceae</taxon>
        <taxon>Enterovibrio</taxon>
    </lineage>
</organism>
<dbReference type="InterPro" id="IPR013046">
    <property type="entry name" value="GpV/Gp45"/>
</dbReference>
<dbReference type="AlphaFoldDB" id="A0A1T4UVB0"/>
<evidence type="ECO:0000313" key="1">
    <source>
        <dbReference type="EMBL" id="SKA56627.1"/>
    </source>
</evidence>
<accession>A0A1T4UVB0</accession>
<keyword evidence="2" id="KW-1185">Reference proteome</keyword>
<dbReference type="OrthoDB" id="4931325at2"/>
<dbReference type="NCBIfam" id="TIGR01644">
    <property type="entry name" value="phage_P2_V"/>
    <property type="match status" value="1"/>
</dbReference>
<protein>
    <submittedName>
        <fullName evidence="1">Phage baseplate assembly protein V</fullName>
    </submittedName>
</protein>
<gene>
    <name evidence="1" type="ORF">SAMN02745132_02604</name>
</gene>
<reference evidence="2" key="1">
    <citation type="submission" date="2017-02" db="EMBL/GenBank/DDBJ databases">
        <authorList>
            <person name="Varghese N."/>
            <person name="Submissions S."/>
        </authorList>
    </citation>
    <scope>NUCLEOTIDE SEQUENCE [LARGE SCALE GENOMIC DNA]</scope>
    <source>
        <strain evidence="2">DSM 22720</strain>
    </source>
</reference>
<dbReference type="Gene3D" id="2.40.50.230">
    <property type="entry name" value="Gp5 N-terminal domain"/>
    <property type="match status" value="1"/>
</dbReference>
<sequence length="247" mass="26240">MIASIKSLQKKMNDVFSRFERILSVANVAEVDSELHRVKVRFPSKGIPNSDWLPVLTGRSKGVKTSFNLQVDEQVLCLFLPWGSLNQGFVLGALNNIKDKPYTDNPNKFGVQFIDGTLLEYDQATQTGVLKIKGGTPSIQVGPTKTIIISDVFIDGAVSITKTLDVTKATNLADTLTILGAVNGMQTANFMGTVGAAGYGGPVAGASATMQNGMGVLGNATINGVKISVDTHNHMDAENRPTSDVLG</sequence>
<dbReference type="Proteomes" id="UP000190162">
    <property type="component" value="Unassembled WGS sequence"/>
</dbReference>